<reference evidence="1 2" key="1">
    <citation type="submission" date="2018-03" db="EMBL/GenBank/DDBJ databases">
        <title>Draft genome sequences of four Enterococcus mundtii strains isolated from beef slaughterhouses in Kenya.</title>
        <authorList>
            <person name="Wambui J."/>
            <person name="Stevens M."/>
            <person name="Njage P."/>
            <person name="Stephan R."/>
            <person name="Tasara T."/>
        </authorList>
    </citation>
    <scope>NUCLEOTIDE SEQUENCE [LARGE SCALE GENOMIC DNA]</scope>
    <source>
        <strain evidence="1 2">H18-EM</strain>
    </source>
</reference>
<evidence type="ECO:0000313" key="1">
    <source>
        <dbReference type="EMBL" id="PTO36724.1"/>
    </source>
</evidence>
<protein>
    <submittedName>
        <fullName evidence="1">Arsenical resistance operon transcriptional repressor ArsD</fullName>
    </submittedName>
</protein>
<organism evidence="1 2">
    <name type="scientific">Enterococcus mundtii</name>
    <dbReference type="NCBI Taxonomy" id="53346"/>
    <lineage>
        <taxon>Bacteria</taxon>
        <taxon>Bacillati</taxon>
        <taxon>Bacillota</taxon>
        <taxon>Bacilli</taxon>
        <taxon>Lactobacillales</taxon>
        <taxon>Enterococcaceae</taxon>
        <taxon>Enterococcus</taxon>
    </lineage>
</organism>
<dbReference type="NCBIfam" id="NF033727">
    <property type="entry name" value="chaperon_ArsD"/>
    <property type="match status" value="1"/>
</dbReference>
<dbReference type="GO" id="GO:0003677">
    <property type="term" value="F:DNA binding"/>
    <property type="evidence" value="ECO:0007669"/>
    <property type="project" value="InterPro"/>
</dbReference>
<proteinExistence type="predicted"/>
<accession>A0A2T5DF67</accession>
<dbReference type="RefSeq" id="WP_108145520.1">
    <property type="nucleotide sequence ID" value="NZ_PYGR01000007.1"/>
</dbReference>
<name>A0A2T5DF67_ENTMU</name>
<dbReference type="AlphaFoldDB" id="A0A2T5DF67"/>
<dbReference type="Pfam" id="PF06953">
    <property type="entry name" value="ArsD"/>
    <property type="match status" value="1"/>
</dbReference>
<gene>
    <name evidence="1" type="ORF">C6N14_03085</name>
</gene>
<sequence>MKKLELFESAMCCSTGVCGPSVDETLLMITALFEALDGLSEIEANRYNLTSNPDAFVNNEMILKQIKEKGNDILPITVVDGEIVKTGGYPTKEELTAYTGLVYVEQKSDTSGECCKNSGCC</sequence>
<dbReference type="EMBL" id="PYGR01000007">
    <property type="protein sequence ID" value="PTO36724.1"/>
    <property type="molecule type" value="Genomic_DNA"/>
</dbReference>
<comment type="caution">
    <text evidence="1">The sequence shown here is derived from an EMBL/GenBank/DDBJ whole genome shotgun (WGS) entry which is preliminary data.</text>
</comment>
<dbReference type="GO" id="GO:0046685">
    <property type="term" value="P:response to arsenic-containing substance"/>
    <property type="evidence" value="ECO:0007669"/>
    <property type="project" value="InterPro"/>
</dbReference>
<dbReference type="GO" id="GO:0045892">
    <property type="term" value="P:negative regulation of DNA-templated transcription"/>
    <property type="evidence" value="ECO:0007669"/>
    <property type="project" value="InterPro"/>
</dbReference>
<evidence type="ECO:0000313" key="2">
    <source>
        <dbReference type="Proteomes" id="UP000244022"/>
    </source>
</evidence>
<dbReference type="Gene3D" id="3.40.30.10">
    <property type="entry name" value="Glutaredoxin"/>
    <property type="match status" value="1"/>
</dbReference>
<dbReference type="InterPro" id="IPR010712">
    <property type="entry name" value="Arsenical-R_ArsD"/>
</dbReference>
<dbReference type="Proteomes" id="UP000244022">
    <property type="component" value="Unassembled WGS sequence"/>
</dbReference>